<proteinExistence type="predicted"/>
<reference evidence="1 2" key="2">
    <citation type="submission" date="2018-11" db="EMBL/GenBank/DDBJ databases">
        <authorList>
            <consortium name="Pathogen Informatics"/>
        </authorList>
    </citation>
    <scope>NUCLEOTIDE SEQUENCE [LARGE SCALE GENOMIC DNA]</scope>
</reference>
<gene>
    <name evidence="1" type="ORF">TCNE_LOCUS10451</name>
</gene>
<evidence type="ECO:0000313" key="2">
    <source>
        <dbReference type="Proteomes" id="UP000050794"/>
    </source>
</evidence>
<dbReference type="AlphaFoldDB" id="A0A183UPN1"/>
<sequence length="141" mass="16200">MSRVQREGSRLREREKRNAHLDKDGLWKCESRMKYASSPLFSYFPADKGITQLLISISIRNFCTLEIFSVLAKTHEAEYWIHHGLQTTKSTVFIVDDGSQSLSRCPKCQLIRRKVSKHPPFGNTGVDYELHISKSPLTYPG</sequence>
<name>A0A183UPN1_TOXCA</name>
<reference evidence="3" key="1">
    <citation type="submission" date="2016-06" db="UniProtKB">
        <authorList>
            <consortium name="WormBaseParasite"/>
        </authorList>
    </citation>
    <scope>IDENTIFICATION</scope>
</reference>
<protein>
    <submittedName>
        <fullName evidence="1 3">Uncharacterized protein</fullName>
    </submittedName>
</protein>
<dbReference type="Proteomes" id="UP000050794">
    <property type="component" value="Unassembled WGS sequence"/>
</dbReference>
<organism evidence="2 3">
    <name type="scientific">Toxocara canis</name>
    <name type="common">Canine roundworm</name>
    <dbReference type="NCBI Taxonomy" id="6265"/>
    <lineage>
        <taxon>Eukaryota</taxon>
        <taxon>Metazoa</taxon>
        <taxon>Ecdysozoa</taxon>
        <taxon>Nematoda</taxon>
        <taxon>Chromadorea</taxon>
        <taxon>Rhabditida</taxon>
        <taxon>Spirurina</taxon>
        <taxon>Ascaridomorpha</taxon>
        <taxon>Ascaridoidea</taxon>
        <taxon>Toxocaridae</taxon>
        <taxon>Toxocara</taxon>
    </lineage>
</organism>
<keyword evidence="2" id="KW-1185">Reference proteome</keyword>
<dbReference type="WBParaSite" id="TCNE_0001045101-mRNA-1">
    <property type="protein sequence ID" value="TCNE_0001045101-mRNA-1"/>
    <property type="gene ID" value="TCNE_0001045101"/>
</dbReference>
<evidence type="ECO:0000313" key="3">
    <source>
        <dbReference type="WBParaSite" id="TCNE_0001045101-mRNA-1"/>
    </source>
</evidence>
<dbReference type="EMBL" id="UYWY01020502">
    <property type="protein sequence ID" value="VDM41772.1"/>
    <property type="molecule type" value="Genomic_DNA"/>
</dbReference>
<evidence type="ECO:0000313" key="1">
    <source>
        <dbReference type="EMBL" id="VDM41772.1"/>
    </source>
</evidence>
<accession>A0A183UPN1</accession>